<dbReference type="Gene3D" id="2.40.50.140">
    <property type="entry name" value="Nucleic acid-binding proteins"/>
    <property type="match status" value="1"/>
</dbReference>
<reference evidence="5" key="1">
    <citation type="journal article" date="2020" name="Stud. Mycol.">
        <title>101 Dothideomycetes genomes: a test case for predicting lifestyles and emergence of pathogens.</title>
        <authorList>
            <person name="Haridas S."/>
            <person name="Albert R."/>
            <person name="Binder M."/>
            <person name="Bloem J."/>
            <person name="Labutti K."/>
            <person name="Salamov A."/>
            <person name="Andreopoulos B."/>
            <person name="Baker S."/>
            <person name="Barry K."/>
            <person name="Bills G."/>
            <person name="Bluhm B."/>
            <person name="Cannon C."/>
            <person name="Castanera R."/>
            <person name="Culley D."/>
            <person name="Daum C."/>
            <person name="Ezra D."/>
            <person name="Gonzalez J."/>
            <person name="Henrissat B."/>
            <person name="Kuo A."/>
            <person name="Liang C."/>
            <person name="Lipzen A."/>
            <person name="Lutzoni F."/>
            <person name="Magnuson J."/>
            <person name="Mondo S."/>
            <person name="Nolan M."/>
            <person name="Ohm R."/>
            <person name="Pangilinan J."/>
            <person name="Park H.-J."/>
            <person name="Ramirez L."/>
            <person name="Alfaro M."/>
            <person name="Sun H."/>
            <person name="Tritt A."/>
            <person name="Yoshinaga Y."/>
            <person name="Zwiers L.-H."/>
            <person name="Turgeon B."/>
            <person name="Goodwin S."/>
            <person name="Spatafora J."/>
            <person name="Crous P."/>
            <person name="Grigoriev I."/>
        </authorList>
    </citation>
    <scope>NUCLEOTIDE SEQUENCE</scope>
    <source>
        <strain evidence="5">CBS 260.36</strain>
    </source>
</reference>
<comment type="subcellular location">
    <subcellularLocation>
        <location evidence="1">Nucleus</location>
    </subcellularLocation>
</comment>
<evidence type="ECO:0000256" key="1">
    <source>
        <dbReference type="ARBA" id="ARBA00004123"/>
    </source>
</evidence>
<dbReference type="GO" id="GO:0005736">
    <property type="term" value="C:RNA polymerase I complex"/>
    <property type="evidence" value="ECO:0007669"/>
    <property type="project" value="TreeGrafter"/>
</dbReference>
<dbReference type="InterPro" id="IPR012340">
    <property type="entry name" value="NA-bd_OB-fold"/>
</dbReference>
<dbReference type="GO" id="GO:0006351">
    <property type="term" value="P:DNA-templated transcription"/>
    <property type="evidence" value="ECO:0007669"/>
    <property type="project" value="UniProtKB-UniRule"/>
</dbReference>
<evidence type="ECO:0000256" key="3">
    <source>
        <dbReference type="ARBA" id="ARBA00023242"/>
    </source>
</evidence>
<keyword evidence="5" id="KW-0240">DNA-directed RNA polymerase</keyword>
<comment type="similarity">
    <text evidence="2 4">Belongs to the eukaryotic RPB8 RNA polymerase subunit family.</text>
</comment>
<dbReference type="SUPFAM" id="SSF50249">
    <property type="entry name" value="Nucleic acid-binding proteins"/>
    <property type="match status" value="1"/>
</dbReference>
<dbReference type="GO" id="GO:0003899">
    <property type="term" value="F:DNA-directed RNA polymerase activity"/>
    <property type="evidence" value="ECO:0007669"/>
    <property type="project" value="UniProtKB-UniRule"/>
</dbReference>
<dbReference type="SMART" id="SM00658">
    <property type="entry name" value="RPOL8c"/>
    <property type="match status" value="1"/>
</dbReference>
<name>A0A9P4IS53_9PEZI</name>
<dbReference type="FunFam" id="2.40.50.140:FF:000191">
    <property type="entry name" value="DNA-directed RNA polymerases I, II, and III subunit RPABC3"/>
    <property type="match status" value="1"/>
</dbReference>
<comment type="caution">
    <text evidence="5">The sequence shown here is derived from an EMBL/GenBank/DDBJ whole genome shotgun (WGS) entry which is preliminary data.</text>
</comment>
<evidence type="ECO:0000313" key="6">
    <source>
        <dbReference type="Proteomes" id="UP000799439"/>
    </source>
</evidence>
<accession>A0A9P4IS53</accession>
<gene>
    <name evidence="5" type="ORF">K461DRAFT_282493</name>
</gene>
<proteinExistence type="inferred from homology"/>
<dbReference type="OrthoDB" id="20018at2759"/>
<dbReference type="GO" id="GO:0005665">
    <property type="term" value="C:RNA polymerase II, core complex"/>
    <property type="evidence" value="ECO:0007669"/>
    <property type="project" value="UniProtKB-UniRule"/>
</dbReference>
<organism evidence="5 6">
    <name type="scientific">Myriangium duriaei CBS 260.36</name>
    <dbReference type="NCBI Taxonomy" id="1168546"/>
    <lineage>
        <taxon>Eukaryota</taxon>
        <taxon>Fungi</taxon>
        <taxon>Dikarya</taxon>
        <taxon>Ascomycota</taxon>
        <taxon>Pezizomycotina</taxon>
        <taxon>Dothideomycetes</taxon>
        <taxon>Dothideomycetidae</taxon>
        <taxon>Myriangiales</taxon>
        <taxon>Myriangiaceae</taxon>
        <taxon>Myriangium</taxon>
    </lineage>
</organism>
<keyword evidence="3 4" id="KW-0539">Nucleus</keyword>
<dbReference type="EMBL" id="ML996092">
    <property type="protein sequence ID" value="KAF2149017.1"/>
    <property type="molecule type" value="Genomic_DNA"/>
</dbReference>
<dbReference type="GO" id="GO:0005666">
    <property type="term" value="C:RNA polymerase III complex"/>
    <property type="evidence" value="ECO:0007669"/>
    <property type="project" value="TreeGrafter"/>
</dbReference>
<dbReference type="AlphaFoldDB" id="A0A9P4IS53"/>
<dbReference type="PANTHER" id="PTHR10917">
    <property type="entry name" value="DNA-DIRECTED RNA POLYMERASES I, II, AND III SUBUNIT RPABC3"/>
    <property type="match status" value="1"/>
</dbReference>
<sequence>MADAQLYEDTFTVTSVNDAKYDRVARISGTSADNLTALTLDINTDLYPLSTNDPVQLLLASTLSLDGAKDDAAKGWRPVAKGQEVTLADMWDYVCYGKVYRFEEGKGDNIKVYVSFGGLLMYLEGPYRKLTGLRVDWVYLLLKR</sequence>
<evidence type="ECO:0000256" key="4">
    <source>
        <dbReference type="PIRNR" id="PIRNR000779"/>
    </source>
</evidence>
<dbReference type="Proteomes" id="UP000799439">
    <property type="component" value="Unassembled WGS sequence"/>
</dbReference>
<evidence type="ECO:0000313" key="5">
    <source>
        <dbReference type="EMBL" id="KAF2149017.1"/>
    </source>
</evidence>
<dbReference type="PIRSF" id="PIRSF000779">
    <property type="entry name" value="RNA_pol_Rpb8"/>
    <property type="match status" value="1"/>
</dbReference>
<keyword evidence="5" id="KW-0804">Transcription</keyword>
<dbReference type="InterPro" id="IPR005570">
    <property type="entry name" value="RPABC3"/>
</dbReference>
<dbReference type="Pfam" id="PF03870">
    <property type="entry name" value="RNA_pol_Rpb8"/>
    <property type="match status" value="1"/>
</dbReference>
<evidence type="ECO:0000256" key="2">
    <source>
        <dbReference type="ARBA" id="ARBA00008912"/>
    </source>
</evidence>
<dbReference type="PANTHER" id="PTHR10917:SF0">
    <property type="entry name" value="DNA-DIRECTED RNA POLYMERASES I, II, AND III SUBUNIT RPABC3"/>
    <property type="match status" value="1"/>
</dbReference>
<keyword evidence="6" id="KW-1185">Reference proteome</keyword>
<comment type="function">
    <text evidence="4">DNA-dependent RNA polymerase catalyzes the transcription of DNA into RNA using the four ribonucleoside triphosphates as substrates. Common component of RNA polymerases I, II and III which synthesize ribosomal RNA precursors, mRNA precursors and many functional non-coding RNAs, and small RNAs, such as 5S rRNA and tRNAs, respectively.</text>
</comment>
<protein>
    <recommendedName>
        <fullName evidence="4">DNA-directed RNA polymerases I, II, and III subunit RPABC3</fullName>
    </recommendedName>
</protein>